<evidence type="ECO:0000313" key="6">
    <source>
        <dbReference type="WBParaSite" id="GPLIN_001545600"/>
    </source>
</evidence>
<dbReference type="PANTHER" id="PTHR21321">
    <property type="entry name" value="PNAS-3 RELATED"/>
    <property type="match status" value="1"/>
</dbReference>
<dbReference type="GO" id="GO:0071038">
    <property type="term" value="P:TRAMP-dependent tRNA surveillance pathway"/>
    <property type="evidence" value="ECO:0007669"/>
    <property type="project" value="TreeGrafter"/>
</dbReference>
<dbReference type="Pfam" id="PF15985">
    <property type="entry name" value="KH_6"/>
    <property type="match status" value="1"/>
</dbReference>
<evidence type="ECO:0000256" key="3">
    <source>
        <dbReference type="ARBA" id="ARBA00022884"/>
    </source>
</evidence>
<dbReference type="GO" id="GO:0003723">
    <property type="term" value="F:RNA binding"/>
    <property type="evidence" value="ECO:0007669"/>
    <property type="project" value="UniProtKB-KW"/>
</dbReference>
<dbReference type="PANTHER" id="PTHR21321:SF1">
    <property type="entry name" value="EXOSOME COMPLEX COMPONENT RRP40"/>
    <property type="match status" value="1"/>
</dbReference>
<dbReference type="InterPro" id="IPR026699">
    <property type="entry name" value="Exosome_RNA_bind1/RRP40/RRP4"/>
</dbReference>
<evidence type="ECO:0000313" key="5">
    <source>
        <dbReference type="Proteomes" id="UP000050741"/>
    </source>
</evidence>
<dbReference type="GO" id="GO:0000176">
    <property type="term" value="C:nuclear exosome (RNase complex)"/>
    <property type="evidence" value="ECO:0007669"/>
    <property type="project" value="TreeGrafter"/>
</dbReference>
<dbReference type="AlphaFoldDB" id="A0A183CRE8"/>
<sequence length="201" mass="21466">IDIGSNDLALLNFTSFEGATKRNRPNVKVGDLIYGLIVLTSKQLEPELSCVDSEGRARGMGLISAPGLVLSVSLSYARRLLSSDCKILSELSKQLKFETTVGMNGTIWNRNPNLKALKTSKNCCCFFGIGGHEAIVLAVRNTIIAGESTFDSNIALLVTNAVQNVGFSSTSQTAAECVAVPSNSNALKEEEMATETPMEMA</sequence>
<reference evidence="5" key="1">
    <citation type="submission" date="2014-05" db="EMBL/GenBank/DDBJ databases">
        <title>The genome and life-stage specific transcriptomes of Globodera pallida elucidate key aspects of plant parasitism by a cyst nematode.</title>
        <authorList>
            <person name="Cotton J.A."/>
            <person name="Lilley C.J."/>
            <person name="Jones L.M."/>
            <person name="Kikuchi T."/>
            <person name="Reid A.J."/>
            <person name="Thorpe P."/>
            <person name="Tsai I.J."/>
            <person name="Beasley H."/>
            <person name="Blok V."/>
            <person name="Cock P.J.A."/>
            <person name="Van den Akker S.E."/>
            <person name="Holroyd N."/>
            <person name="Hunt M."/>
            <person name="Mantelin S."/>
            <person name="Naghra H."/>
            <person name="Pain A."/>
            <person name="Palomares-Rius J.E."/>
            <person name="Zarowiecki M."/>
            <person name="Berriman M."/>
            <person name="Jones J.T."/>
            <person name="Urwin P.E."/>
        </authorList>
    </citation>
    <scope>NUCLEOTIDE SEQUENCE [LARGE SCALE GENOMIC DNA]</scope>
    <source>
        <strain evidence="5">Lindley</strain>
    </source>
</reference>
<dbReference type="SUPFAM" id="SSF54791">
    <property type="entry name" value="Eukaryotic type KH-domain (KH-domain type I)"/>
    <property type="match status" value="1"/>
</dbReference>
<keyword evidence="5" id="KW-1185">Reference proteome</keyword>
<keyword evidence="2" id="KW-0271">Exosome</keyword>
<dbReference type="GO" id="GO:0071051">
    <property type="term" value="P:poly(A)-dependent snoRNA 3'-end processing"/>
    <property type="evidence" value="ECO:0007669"/>
    <property type="project" value="TreeGrafter"/>
</dbReference>
<dbReference type="GO" id="GO:0000467">
    <property type="term" value="P:exonucleolytic trimming to generate mature 3'-end of 5.8S rRNA from tricistronic rRNA transcript (SSU-rRNA, 5.8S rRNA, LSU-rRNA)"/>
    <property type="evidence" value="ECO:0007669"/>
    <property type="project" value="TreeGrafter"/>
</dbReference>
<keyword evidence="3" id="KW-0694">RNA-binding</keyword>
<dbReference type="GO" id="GO:0034475">
    <property type="term" value="P:U4 snRNA 3'-end processing"/>
    <property type="evidence" value="ECO:0007669"/>
    <property type="project" value="TreeGrafter"/>
</dbReference>
<evidence type="ECO:0000256" key="2">
    <source>
        <dbReference type="ARBA" id="ARBA00022835"/>
    </source>
</evidence>
<dbReference type="WBParaSite" id="GPLIN_001545600">
    <property type="protein sequence ID" value="GPLIN_001545600"/>
    <property type="gene ID" value="GPLIN_001545600"/>
</dbReference>
<dbReference type="GO" id="GO:0071035">
    <property type="term" value="P:nuclear polyadenylation-dependent rRNA catabolic process"/>
    <property type="evidence" value="ECO:0007669"/>
    <property type="project" value="TreeGrafter"/>
</dbReference>
<organism evidence="5 6">
    <name type="scientific">Globodera pallida</name>
    <name type="common">Potato cyst nematode worm</name>
    <name type="synonym">Heterodera pallida</name>
    <dbReference type="NCBI Taxonomy" id="36090"/>
    <lineage>
        <taxon>Eukaryota</taxon>
        <taxon>Metazoa</taxon>
        <taxon>Ecdysozoa</taxon>
        <taxon>Nematoda</taxon>
        <taxon>Chromadorea</taxon>
        <taxon>Rhabditida</taxon>
        <taxon>Tylenchina</taxon>
        <taxon>Tylenchomorpha</taxon>
        <taxon>Tylenchoidea</taxon>
        <taxon>Heteroderidae</taxon>
        <taxon>Heteroderinae</taxon>
        <taxon>Globodera</taxon>
    </lineage>
</organism>
<dbReference type="GO" id="GO:0000177">
    <property type="term" value="C:cytoplasmic exosome (RNase complex)"/>
    <property type="evidence" value="ECO:0007669"/>
    <property type="project" value="TreeGrafter"/>
</dbReference>
<evidence type="ECO:0000256" key="1">
    <source>
        <dbReference type="ARBA" id="ARBA00004123"/>
    </source>
</evidence>
<comment type="subcellular location">
    <subcellularLocation>
        <location evidence="1">Nucleus</location>
    </subcellularLocation>
</comment>
<dbReference type="InterPro" id="IPR012340">
    <property type="entry name" value="NA-bd_OB-fold"/>
</dbReference>
<accession>A0A183CRE8</accession>
<dbReference type="GO" id="GO:0071034">
    <property type="term" value="P:CUT catabolic process"/>
    <property type="evidence" value="ECO:0007669"/>
    <property type="project" value="TreeGrafter"/>
</dbReference>
<protein>
    <submittedName>
        <fullName evidence="6">KH_dom_type_1 domain-containing protein</fullName>
    </submittedName>
</protein>
<evidence type="ECO:0000259" key="4">
    <source>
        <dbReference type="Pfam" id="PF15985"/>
    </source>
</evidence>
<dbReference type="Gene3D" id="3.30.1370.10">
    <property type="entry name" value="K Homology domain, type 1"/>
    <property type="match status" value="1"/>
</dbReference>
<dbReference type="SUPFAM" id="SSF50249">
    <property type="entry name" value="Nucleic acid-binding proteins"/>
    <property type="match status" value="1"/>
</dbReference>
<dbReference type="Gene3D" id="2.40.50.140">
    <property type="entry name" value="Nucleic acid-binding proteins"/>
    <property type="match status" value="1"/>
</dbReference>
<dbReference type="Proteomes" id="UP000050741">
    <property type="component" value="Unassembled WGS sequence"/>
</dbReference>
<dbReference type="InterPro" id="IPR004088">
    <property type="entry name" value="KH_dom_type_1"/>
</dbReference>
<dbReference type="InterPro" id="IPR036612">
    <property type="entry name" value="KH_dom_type_1_sf"/>
</dbReference>
<feature type="domain" description="K Homology" evidence="4">
    <location>
        <begin position="67"/>
        <end position="108"/>
    </location>
</feature>
<dbReference type="Pfam" id="PF21262">
    <property type="entry name" value="RRP40_S1"/>
    <property type="match status" value="1"/>
</dbReference>
<proteinExistence type="predicted"/>
<reference evidence="6" key="2">
    <citation type="submission" date="2016-06" db="UniProtKB">
        <authorList>
            <consortium name="WormBaseParasite"/>
        </authorList>
    </citation>
    <scope>IDENTIFICATION</scope>
</reference>
<name>A0A183CRE8_GLOPA</name>